<gene>
    <name evidence="1" type="ORF">JR316_008946</name>
</gene>
<dbReference type="OrthoDB" id="3359616at2759"/>
<dbReference type="EMBL" id="JAFIQS010000008">
    <property type="protein sequence ID" value="KAG5166856.1"/>
    <property type="molecule type" value="Genomic_DNA"/>
</dbReference>
<reference evidence="1" key="1">
    <citation type="submission" date="2021-02" db="EMBL/GenBank/DDBJ databases">
        <title>Psilocybe cubensis genome.</title>
        <authorList>
            <person name="Mckernan K.J."/>
            <person name="Crawford S."/>
            <person name="Trippe A."/>
            <person name="Kane L.T."/>
            <person name="Mclaughlin S."/>
        </authorList>
    </citation>
    <scope>NUCLEOTIDE SEQUENCE [LARGE SCALE GENOMIC DNA]</scope>
    <source>
        <strain evidence="1">MGC-MH-2018</strain>
    </source>
</reference>
<comment type="caution">
    <text evidence="1">The sequence shown here is derived from an EMBL/GenBank/DDBJ whole genome shotgun (WGS) entry which is preliminary data.</text>
</comment>
<name>A0A8H7XSQ0_PSICU</name>
<proteinExistence type="predicted"/>
<sequence>MSGFRNDTFDDRDTEHLKYQGRSWFLAGFWNASNVGTTGTLSSTNGINDTVTFNLLLRSTTLEFHAVVVVNMGFALTATPTNQTLKQ</sequence>
<protein>
    <submittedName>
        <fullName evidence="1">Uncharacterized protein</fullName>
    </submittedName>
</protein>
<evidence type="ECO:0000313" key="1">
    <source>
        <dbReference type="EMBL" id="KAG5166856.1"/>
    </source>
</evidence>
<dbReference type="AlphaFoldDB" id="A0A8H7XSQ0"/>
<accession>A0A8H7XSQ0</accession>
<organism evidence="1">
    <name type="scientific">Psilocybe cubensis</name>
    <name type="common">Psychedelic mushroom</name>
    <name type="synonym">Stropharia cubensis</name>
    <dbReference type="NCBI Taxonomy" id="181762"/>
    <lineage>
        <taxon>Eukaryota</taxon>
        <taxon>Fungi</taxon>
        <taxon>Dikarya</taxon>
        <taxon>Basidiomycota</taxon>
        <taxon>Agaricomycotina</taxon>
        <taxon>Agaricomycetes</taxon>
        <taxon>Agaricomycetidae</taxon>
        <taxon>Agaricales</taxon>
        <taxon>Agaricineae</taxon>
        <taxon>Strophariaceae</taxon>
        <taxon>Psilocybe</taxon>
    </lineage>
</organism>